<feature type="region of interest" description="Disordered" evidence="1">
    <location>
        <begin position="118"/>
        <end position="143"/>
    </location>
</feature>
<evidence type="ECO:0000313" key="3">
    <source>
        <dbReference type="Proteomes" id="UP000567293"/>
    </source>
</evidence>
<feature type="compositionally biased region" description="Low complexity" evidence="1">
    <location>
        <begin position="39"/>
        <end position="52"/>
    </location>
</feature>
<feature type="non-terminal residue" evidence="2">
    <location>
        <position position="1"/>
    </location>
</feature>
<dbReference type="AlphaFoldDB" id="A0A7V8SXV0"/>
<name>A0A7V8SXV0_9BACT</name>
<organism evidence="2 3">
    <name type="scientific">Candidatus Acidiferrum panamense</name>
    <dbReference type="NCBI Taxonomy" id="2741543"/>
    <lineage>
        <taxon>Bacteria</taxon>
        <taxon>Pseudomonadati</taxon>
        <taxon>Acidobacteriota</taxon>
        <taxon>Terriglobia</taxon>
        <taxon>Candidatus Acidiferrales</taxon>
        <taxon>Candidatus Acidiferrum</taxon>
    </lineage>
</organism>
<reference evidence="2" key="1">
    <citation type="submission" date="2020-06" db="EMBL/GenBank/DDBJ databases">
        <title>Legume-microbial interactions unlock mineral nutrients during tropical forest succession.</title>
        <authorList>
            <person name="Epihov D.Z."/>
        </authorList>
    </citation>
    <scope>NUCLEOTIDE SEQUENCE [LARGE SCALE GENOMIC DNA]</scope>
    <source>
        <strain evidence="2">Pan2503</strain>
    </source>
</reference>
<sequence>EEKAQQARHKLDGWRQAFRLDKRVQYKMDRPETAEREAAGTPAPGGSPGVPAKGKERLAAKATAKTGGKSSESKAVAAKEAAADGKVGLLVRLYFSPHEKLSEQRWLARIPAEEPFKSASPKVIHQHDPEFEATDEQFESISQ</sequence>
<dbReference type="Proteomes" id="UP000567293">
    <property type="component" value="Unassembled WGS sequence"/>
</dbReference>
<dbReference type="EMBL" id="JACDQQ010001493">
    <property type="protein sequence ID" value="MBA0086398.1"/>
    <property type="molecule type" value="Genomic_DNA"/>
</dbReference>
<feature type="compositionally biased region" description="Acidic residues" evidence="1">
    <location>
        <begin position="131"/>
        <end position="143"/>
    </location>
</feature>
<evidence type="ECO:0000313" key="2">
    <source>
        <dbReference type="EMBL" id="MBA0086398.1"/>
    </source>
</evidence>
<comment type="caution">
    <text evidence="2">The sequence shown here is derived from an EMBL/GenBank/DDBJ whole genome shotgun (WGS) entry which is preliminary data.</text>
</comment>
<accession>A0A7V8SXV0</accession>
<evidence type="ECO:0000256" key="1">
    <source>
        <dbReference type="SAM" id="MobiDB-lite"/>
    </source>
</evidence>
<gene>
    <name evidence="2" type="ORF">HRJ53_15570</name>
</gene>
<feature type="region of interest" description="Disordered" evidence="1">
    <location>
        <begin position="23"/>
        <end position="81"/>
    </location>
</feature>
<feature type="compositionally biased region" description="Basic and acidic residues" evidence="1">
    <location>
        <begin position="23"/>
        <end position="38"/>
    </location>
</feature>
<keyword evidence="3" id="KW-1185">Reference proteome</keyword>
<protein>
    <submittedName>
        <fullName evidence="2">Uncharacterized protein</fullName>
    </submittedName>
</protein>
<feature type="compositionally biased region" description="Low complexity" evidence="1">
    <location>
        <begin position="60"/>
        <end position="81"/>
    </location>
</feature>
<proteinExistence type="predicted"/>